<evidence type="ECO:0000313" key="2">
    <source>
        <dbReference type="Proteomes" id="UP000504618"/>
    </source>
</evidence>
<dbReference type="SMART" id="SM00595">
    <property type="entry name" value="MADF"/>
    <property type="match status" value="1"/>
</dbReference>
<dbReference type="RefSeq" id="XP_024870112.1">
    <property type="nucleotide sequence ID" value="XM_025014344.1"/>
</dbReference>
<dbReference type="InterPro" id="IPR039353">
    <property type="entry name" value="TF_Adf1"/>
</dbReference>
<gene>
    <name evidence="3" type="primary">LOC112453550</name>
</gene>
<sequence>MKRKHVARIQIRVVQSGSELTRMYVYVRVWCLFVCLFPPPGSGVALGPRSGDIVCVCCCDLPKFIMSGEEFDDDEFEDELELDDKELIMCVRANPYLYNKSDKRYSDNELKNLAWDQIGNSLTKKKTGAEAEHRFFQLWQRFWRERRKVIQSEPRSGAGASQPTYTPQWNLYKELMFLTDVIKHRKTTSHYRKKQSTSQKTQVNLPTTNIILPLTGSSGSTSNSSSISNLWNQELSVAASGNCRFLYF</sequence>
<dbReference type="GO" id="GO:0005667">
    <property type="term" value="C:transcription regulator complex"/>
    <property type="evidence" value="ECO:0007669"/>
    <property type="project" value="TreeGrafter"/>
</dbReference>
<keyword evidence="2" id="KW-1185">Reference proteome</keyword>
<dbReference type="GeneID" id="112453550"/>
<name>A0A6J1PKF3_9HYME</name>
<feature type="domain" description="MADF" evidence="1">
    <location>
        <begin position="86"/>
        <end position="183"/>
    </location>
</feature>
<dbReference type="PROSITE" id="PS51029">
    <property type="entry name" value="MADF"/>
    <property type="match status" value="1"/>
</dbReference>
<dbReference type="AlphaFoldDB" id="A0A6J1PKF3"/>
<organism evidence="2 3">
    <name type="scientific">Temnothorax curvispinosus</name>
    <dbReference type="NCBI Taxonomy" id="300111"/>
    <lineage>
        <taxon>Eukaryota</taxon>
        <taxon>Metazoa</taxon>
        <taxon>Ecdysozoa</taxon>
        <taxon>Arthropoda</taxon>
        <taxon>Hexapoda</taxon>
        <taxon>Insecta</taxon>
        <taxon>Pterygota</taxon>
        <taxon>Neoptera</taxon>
        <taxon>Endopterygota</taxon>
        <taxon>Hymenoptera</taxon>
        <taxon>Apocrita</taxon>
        <taxon>Aculeata</taxon>
        <taxon>Formicoidea</taxon>
        <taxon>Formicidae</taxon>
        <taxon>Myrmicinae</taxon>
        <taxon>Temnothorax</taxon>
    </lineage>
</organism>
<protein>
    <submittedName>
        <fullName evidence="3">Uncharacterized protein LOC112453550</fullName>
    </submittedName>
</protein>
<accession>A0A6J1PKF3</accession>
<evidence type="ECO:0000313" key="3">
    <source>
        <dbReference type="RefSeq" id="XP_024870112.1"/>
    </source>
</evidence>
<dbReference type="PANTHER" id="PTHR12243">
    <property type="entry name" value="MADF DOMAIN TRANSCRIPTION FACTOR"/>
    <property type="match status" value="1"/>
</dbReference>
<dbReference type="Proteomes" id="UP000504618">
    <property type="component" value="Unplaced"/>
</dbReference>
<dbReference type="InterPro" id="IPR006578">
    <property type="entry name" value="MADF-dom"/>
</dbReference>
<dbReference type="PANTHER" id="PTHR12243:SF60">
    <property type="entry name" value="SI:CH211-15D5.12-RELATED"/>
    <property type="match status" value="1"/>
</dbReference>
<dbReference type="Pfam" id="PF10545">
    <property type="entry name" value="MADF_DNA_bdg"/>
    <property type="match status" value="1"/>
</dbReference>
<dbReference type="GO" id="GO:0005634">
    <property type="term" value="C:nucleus"/>
    <property type="evidence" value="ECO:0007669"/>
    <property type="project" value="TreeGrafter"/>
</dbReference>
<dbReference type="OrthoDB" id="7555131at2759"/>
<proteinExistence type="predicted"/>
<evidence type="ECO:0000259" key="1">
    <source>
        <dbReference type="PROSITE" id="PS51029"/>
    </source>
</evidence>
<reference evidence="3" key="1">
    <citation type="submission" date="2025-08" db="UniProtKB">
        <authorList>
            <consortium name="RefSeq"/>
        </authorList>
    </citation>
    <scope>IDENTIFICATION</scope>
    <source>
        <tissue evidence="3">Whole body</tissue>
    </source>
</reference>
<dbReference type="GO" id="GO:0006357">
    <property type="term" value="P:regulation of transcription by RNA polymerase II"/>
    <property type="evidence" value="ECO:0007669"/>
    <property type="project" value="TreeGrafter"/>
</dbReference>